<reference evidence="5 6" key="1">
    <citation type="submission" date="2020-08" db="EMBL/GenBank/DDBJ databases">
        <title>Genomic Encyclopedia of Type Strains, Phase IV (KMG-IV): sequencing the most valuable type-strain genomes for metagenomic binning, comparative biology and taxonomic classification.</title>
        <authorList>
            <person name="Goeker M."/>
        </authorList>
    </citation>
    <scope>NUCLEOTIDE SEQUENCE [LARGE SCALE GENOMIC DNA]</scope>
    <source>
        <strain evidence="5 6">DSM 102255</strain>
    </source>
</reference>
<dbReference type="Proteomes" id="UP000552700">
    <property type="component" value="Unassembled WGS sequence"/>
</dbReference>
<dbReference type="Pfam" id="PF00743">
    <property type="entry name" value="FMO-like"/>
    <property type="match status" value="1"/>
</dbReference>
<evidence type="ECO:0000256" key="3">
    <source>
        <dbReference type="ARBA" id="ARBA00023002"/>
    </source>
</evidence>
<feature type="region of interest" description="Disordered" evidence="4">
    <location>
        <begin position="588"/>
        <end position="611"/>
    </location>
</feature>
<dbReference type="PRINTS" id="PR00411">
    <property type="entry name" value="PNDRDTASEI"/>
</dbReference>
<dbReference type="Gene3D" id="3.50.50.60">
    <property type="entry name" value="FAD/NAD(P)-binding domain"/>
    <property type="match status" value="2"/>
</dbReference>
<comment type="caution">
    <text evidence="5">The sequence shown here is derived from an EMBL/GenBank/DDBJ whole genome shotgun (WGS) entry which is preliminary data.</text>
</comment>
<evidence type="ECO:0000256" key="1">
    <source>
        <dbReference type="ARBA" id="ARBA00022630"/>
    </source>
</evidence>
<dbReference type="AlphaFoldDB" id="A0A841J3F5"/>
<dbReference type="SUPFAM" id="SSF54427">
    <property type="entry name" value="NTF2-like"/>
    <property type="match status" value="1"/>
</dbReference>
<dbReference type="GO" id="GO:0050660">
    <property type="term" value="F:flavin adenine dinucleotide binding"/>
    <property type="evidence" value="ECO:0007669"/>
    <property type="project" value="InterPro"/>
</dbReference>
<dbReference type="InterPro" id="IPR050982">
    <property type="entry name" value="Auxin_biosynth/cation_transpt"/>
</dbReference>
<dbReference type="PANTHER" id="PTHR43539:SF68">
    <property type="entry name" value="FLAVIN-BINDING MONOOXYGENASE-LIKE PROTEIN (AFU_ORTHOLOGUE AFUA_4G09220)"/>
    <property type="match status" value="1"/>
</dbReference>
<dbReference type="SUPFAM" id="SSF51905">
    <property type="entry name" value="FAD/NAD(P)-binding domain"/>
    <property type="match status" value="2"/>
</dbReference>
<evidence type="ECO:0000313" key="6">
    <source>
        <dbReference type="Proteomes" id="UP000552700"/>
    </source>
</evidence>
<dbReference type="InterPro" id="IPR020946">
    <property type="entry name" value="Flavin_mOase-like"/>
</dbReference>
<gene>
    <name evidence="5" type="ORF">FHS92_003108</name>
</gene>
<evidence type="ECO:0000313" key="5">
    <source>
        <dbReference type="EMBL" id="MBB6125347.1"/>
    </source>
</evidence>
<dbReference type="InterPro" id="IPR032710">
    <property type="entry name" value="NTF2-like_dom_sf"/>
</dbReference>
<keyword evidence="1" id="KW-0285">Flavoprotein</keyword>
<accession>A0A841J3F5</accession>
<feature type="compositionally biased region" description="Basic and acidic residues" evidence="4">
    <location>
        <begin position="600"/>
        <end position="611"/>
    </location>
</feature>
<dbReference type="GO" id="GO:0004499">
    <property type="term" value="F:N,N-dimethylaniline monooxygenase activity"/>
    <property type="evidence" value="ECO:0007669"/>
    <property type="project" value="InterPro"/>
</dbReference>
<dbReference type="PANTHER" id="PTHR43539">
    <property type="entry name" value="FLAVIN-BINDING MONOOXYGENASE-LIKE PROTEIN (AFU_ORTHOLOGUE AFUA_4G09220)"/>
    <property type="match status" value="1"/>
</dbReference>
<proteinExistence type="predicted"/>
<dbReference type="RefSeq" id="WP_184081641.1">
    <property type="nucleotide sequence ID" value="NZ_JACIJP010000006.1"/>
</dbReference>
<dbReference type="GO" id="GO:0050661">
    <property type="term" value="F:NADP binding"/>
    <property type="evidence" value="ECO:0007669"/>
    <property type="project" value="InterPro"/>
</dbReference>
<evidence type="ECO:0000256" key="4">
    <source>
        <dbReference type="SAM" id="MobiDB-lite"/>
    </source>
</evidence>
<keyword evidence="6" id="KW-1185">Reference proteome</keyword>
<organism evidence="5 6">
    <name type="scientific">Sphingobium subterraneum</name>
    <dbReference type="NCBI Taxonomy" id="627688"/>
    <lineage>
        <taxon>Bacteria</taxon>
        <taxon>Pseudomonadati</taxon>
        <taxon>Pseudomonadota</taxon>
        <taxon>Alphaproteobacteria</taxon>
        <taxon>Sphingomonadales</taxon>
        <taxon>Sphingomonadaceae</taxon>
        <taxon>Sphingobium</taxon>
    </lineage>
</organism>
<dbReference type="EMBL" id="JACIJP010000006">
    <property type="protein sequence ID" value="MBB6125347.1"/>
    <property type="molecule type" value="Genomic_DNA"/>
</dbReference>
<sequence length="611" mass="68021">MDDKTIAEQVQGWLSAFESALGGQDVDTLTALLSDPAYFRDNGALTWDYRQFHSREASVDVLLAAAREVEPHNFRISSVWPAPRVMEGSDPVMIEAFADFDTKHGKGVLLFHAIWDESRSTVKGRALYTRLEDLNAIKPTAPYPRGRGFEQSYPGETWKQHRDAERRFEREDPEVLVIGAGQAGLVSSAFLKKFGVSVLNIDRHEKVGDSWGKRYESLYLHNPIEMNEFPFLPFPPHYPEYLPKDLIAEWLELYARYMDLDVWTSTEFCSAEFDENTRRWSAVVRPANAADGAERTLHPKHIVLATGGIGGKPQVPEMPGLESFSGKVLHSSQYTKCADYNIKRAFIVGVATSAHDIARDLTRGGVEVTMLQRGAVVVTNVETANLAYAGYINPDIPTPLVDISYGVYLINPTREAASQAYHKMAKEMDKALLERLSAAGLRLGDGVNGQGFLDLFLRTGGGYYLNTGTSEMVANGEIKIRQHEDFAEFVPQGVKFKDGSVLETDMIILATGYQSRRTEVVDFFGEDVAEKVGEIARLDAEGEWSCMWGQTGQQGLWFNGGGINQMRPGSERLALLIKADLEGLIPDDYRRTPKNSGAKPRYEKKLATSVS</sequence>
<dbReference type="InterPro" id="IPR036188">
    <property type="entry name" value="FAD/NAD-bd_sf"/>
</dbReference>
<evidence type="ECO:0000256" key="2">
    <source>
        <dbReference type="ARBA" id="ARBA00022827"/>
    </source>
</evidence>
<keyword evidence="2" id="KW-0274">FAD</keyword>
<protein>
    <submittedName>
        <fullName evidence="5">Putative flavoprotein involved in K+ transport</fullName>
    </submittedName>
</protein>
<name>A0A841J3F5_9SPHN</name>
<keyword evidence="3" id="KW-0560">Oxidoreductase</keyword>